<gene>
    <name evidence="1" type="ORF">CJ255_17990</name>
</gene>
<organism evidence="1 2">
    <name type="scientific">Candidatus Viridilinea mediisalina</name>
    <dbReference type="NCBI Taxonomy" id="2024553"/>
    <lineage>
        <taxon>Bacteria</taxon>
        <taxon>Bacillati</taxon>
        <taxon>Chloroflexota</taxon>
        <taxon>Chloroflexia</taxon>
        <taxon>Chloroflexales</taxon>
        <taxon>Chloroflexineae</taxon>
        <taxon>Oscillochloridaceae</taxon>
        <taxon>Candidatus Viridilinea</taxon>
    </lineage>
</organism>
<protein>
    <submittedName>
        <fullName evidence="1">Uncharacterized protein</fullName>
    </submittedName>
</protein>
<dbReference type="EMBL" id="NQWI01000119">
    <property type="protein sequence ID" value="PDW01674.1"/>
    <property type="molecule type" value="Genomic_DNA"/>
</dbReference>
<proteinExistence type="predicted"/>
<name>A0A2A6REX2_9CHLR</name>
<keyword evidence="2" id="KW-1185">Reference proteome</keyword>
<dbReference type="Proteomes" id="UP000220527">
    <property type="component" value="Unassembled WGS sequence"/>
</dbReference>
<evidence type="ECO:0000313" key="1">
    <source>
        <dbReference type="EMBL" id="PDW01674.1"/>
    </source>
</evidence>
<reference evidence="2" key="1">
    <citation type="submission" date="2017-08" db="EMBL/GenBank/DDBJ databases">
        <authorList>
            <person name="Grouzdev D.S."/>
            <person name="Gaisin V.A."/>
            <person name="Rysina M.S."/>
            <person name="Gorlenko V.M."/>
        </authorList>
    </citation>
    <scope>NUCLEOTIDE SEQUENCE [LARGE SCALE GENOMIC DNA]</scope>
    <source>
        <strain evidence="2">Kir15-3F</strain>
    </source>
</reference>
<comment type="caution">
    <text evidence="1">The sequence shown here is derived from an EMBL/GenBank/DDBJ whole genome shotgun (WGS) entry which is preliminary data.</text>
</comment>
<dbReference type="AlphaFoldDB" id="A0A2A6REX2"/>
<accession>A0A2A6REX2</accession>
<evidence type="ECO:0000313" key="2">
    <source>
        <dbReference type="Proteomes" id="UP000220527"/>
    </source>
</evidence>
<sequence>MVMRSLALTPGPSPKGRGGEGIKILGITMRFLGWARFHRPPNAPLLTSEFVAHALALRSADAAMVASRIQAEACAQRLVAPEGSVGGRMLRPYVRQRESLLALKHLLPADLASFPRTAKNISER</sequence>